<keyword evidence="2" id="KW-0732">Signal</keyword>
<sequence>MWLLCGWKCGLLSFRYCFADVEVVIDATLSTETGFGHVAAMGQIFGVLAKDEQSGRAKPAAVAQPVTGSSAHCYAGGSAVSLPAGSSYVVPQGASSTASLPAGSGYYYVPAAGSSVASLAAGSTYRYTVPAATVPGYAPPARVSYVATPQRTVAGAPRMVVRTTTPTITPAVPVKQPTAPAPEPEAAVKPPTAAPDPEAAEPTSPEAPMRGTLTEEEERRALNAVRQLFDGRHGRVLICPPADMEEFYLELEREKCFFDRDPKRHLRYNARRKFKVAHMRADSDTRLYAGEKLKTLVDEFDSKQRIAGQIRREWELDWRASEYRAAQAAAEKERAEKEAK</sequence>
<comment type="caution">
    <text evidence="3">The sequence shown here is derived from an EMBL/GenBank/DDBJ whole genome shotgun (WGS) entry which is preliminary data.</text>
</comment>
<accession>A0A1Q9EBG5</accession>
<feature type="region of interest" description="Disordered" evidence="1">
    <location>
        <begin position="170"/>
        <end position="213"/>
    </location>
</feature>
<name>A0A1Q9EBG5_SYMMI</name>
<feature type="compositionally biased region" description="Low complexity" evidence="1">
    <location>
        <begin position="170"/>
        <end position="208"/>
    </location>
</feature>
<evidence type="ECO:0000313" key="3">
    <source>
        <dbReference type="EMBL" id="OLQ04770.1"/>
    </source>
</evidence>
<keyword evidence="4" id="KW-1185">Reference proteome</keyword>
<dbReference type="AlphaFoldDB" id="A0A1Q9EBG5"/>
<dbReference type="EMBL" id="LSRX01000201">
    <property type="protein sequence ID" value="OLQ04770.1"/>
    <property type="molecule type" value="Genomic_DNA"/>
</dbReference>
<feature type="signal peptide" evidence="2">
    <location>
        <begin position="1"/>
        <end position="19"/>
    </location>
</feature>
<evidence type="ECO:0000256" key="2">
    <source>
        <dbReference type="SAM" id="SignalP"/>
    </source>
</evidence>
<gene>
    <name evidence="3" type="ORF">AK812_SmicGene12131</name>
</gene>
<proteinExistence type="predicted"/>
<dbReference type="OrthoDB" id="10434212at2759"/>
<reference evidence="3 4" key="1">
    <citation type="submission" date="2016-02" db="EMBL/GenBank/DDBJ databases">
        <title>Genome analysis of coral dinoflagellate symbionts highlights evolutionary adaptations to a symbiotic lifestyle.</title>
        <authorList>
            <person name="Aranda M."/>
            <person name="Li Y."/>
            <person name="Liew Y.J."/>
            <person name="Baumgarten S."/>
            <person name="Simakov O."/>
            <person name="Wilson M."/>
            <person name="Piel J."/>
            <person name="Ashoor H."/>
            <person name="Bougouffa S."/>
            <person name="Bajic V.B."/>
            <person name="Ryu T."/>
            <person name="Ravasi T."/>
            <person name="Bayer T."/>
            <person name="Micklem G."/>
            <person name="Kim H."/>
            <person name="Bhak J."/>
            <person name="Lajeunesse T.C."/>
            <person name="Voolstra C.R."/>
        </authorList>
    </citation>
    <scope>NUCLEOTIDE SEQUENCE [LARGE SCALE GENOMIC DNA]</scope>
    <source>
        <strain evidence="3 4">CCMP2467</strain>
    </source>
</reference>
<organism evidence="3 4">
    <name type="scientific">Symbiodinium microadriaticum</name>
    <name type="common">Dinoflagellate</name>
    <name type="synonym">Zooxanthella microadriatica</name>
    <dbReference type="NCBI Taxonomy" id="2951"/>
    <lineage>
        <taxon>Eukaryota</taxon>
        <taxon>Sar</taxon>
        <taxon>Alveolata</taxon>
        <taxon>Dinophyceae</taxon>
        <taxon>Suessiales</taxon>
        <taxon>Symbiodiniaceae</taxon>
        <taxon>Symbiodinium</taxon>
    </lineage>
</organism>
<protein>
    <submittedName>
        <fullName evidence="3">Uncharacterized protein</fullName>
    </submittedName>
</protein>
<evidence type="ECO:0000313" key="4">
    <source>
        <dbReference type="Proteomes" id="UP000186817"/>
    </source>
</evidence>
<feature type="chain" id="PRO_5010301554" evidence="2">
    <location>
        <begin position="20"/>
        <end position="340"/>
    </location>
</feature>
<evidence type="ECO:0000256" key="1">
    <source>
        <dbReference type="SAM" id="MobiDB-lite"/>
    </source>
</evidence>
<dbReference type="Proteomes" id="UP000186817">
    <property type="component" value="Unassembled WGS sequence"/>
</dbReference>